<feature type="domain" description="Methyltransferase" evidence="1">
    <location>
        <begin position="204"/>
        <end position="310"/>
    </location>
</feature>
<dbReference type="AlphaFoldDB" id="A0AAV9IPT0"/>
<organism evidence="2 3">
    <name type="scientific">Cyanidium caldarium</name>
    <name type="common">Red alga</name>
    <dbReference type="NCBI Taxonomy" id="2771"/>
    <lineage>
        <taxon>Eukaryota</taxon>
        <taxon>Rhodophyta</taxon>
        <taxon>Bangiophyceae</taxon>
        <taxon>Cyanidiales</taxon>
        <taxon>Cyanidiaceae</taxon>
        <taxon>Cyanidium</taxon>
    </lineage>
</organism>
<name>A0AAV9IPT0_CYACA</name>
<dbReference type="PANTHER" id="PTHR42912">
    <property type="entry name" value="METHYLTRANSFERASE"/>
    <property type="match status" value="1"/>
</dbReference>
<dbReference type="GO" id="GO:0008168">
    <property type="term" value="F:methyltransferase activity"/>
    <property type="evidence" value="ECO:0007669"/>
    <property type="project" value="TreeGrafter"/>
</dbReference>
<dbReference type="EMBL" id="JANCYW010000001">
    <property type="protein sequence ID" value="KAK4534076.1"/>
    <property type="molecule type" value="Genomic_DNA"/>
</dbReference>
<gene>
    <name evidence="2" type="ORF">CDCA_CDCA01G0101</name>
</gene>
<evidence type="ECO:0000313" key="3">
    <source>
        <dbReference type="Proteomes" id="UP001301350"/>
    </source>
</evidence>
<dbReference type="InterPro" id="IPR041698">
    <property type="entry name" value="Methyltransf_25"/>
</dbReference>
<dbReference type="InterPro" id="IPR050508">
    <property type="entry name" value="Methyltransf_Superfamily"/>
</dbReference>
<dbReference type="CDD" id="cd02440">
    <property type="entry name" value="AdoMet_MTases"/>
    <property type="match status" value="1"/>
</dbReference>
<dbReference type="Gene3D" id="3.40.50.150">
    <property type="entry name" value="Vaccinia Virus protein VP39"/>
    <property type="match status" value="1"/>
</dbReference>
<evidence type="ECO:0000259" key="1">
    <source>
        <dbReference type="Pfam" id="PF13649"/>
    </source>
</evidence>
<accession>A0AAV9IPT0</accession>
<reference evidence="2 3" key="1">
    <citation type="submission" date="2022-07" db="EMBL/GenBank/DDBJ databases">
        <title>Genome-wide signatures of adaptation to extreme environments.</title>
        <authorList>
            <person name="Cho C.H."/>
            <person name="Yoon H.S."/>
        </authorList>
    </citation>
    <scope>NUCLEOTIDE SEQUENCE [LARGE SCALE GENOMIC DNA]</scope>
    <source>
        <strain evidence="2 3">DBV 063 E5</strain>
    </source>
</reference>
<keyword evidence="3" id="KW-1185">Reference proteome</keyword>
<evidence type="ECO:0000313" key="2">
    <source>
        <dbReference type="EMBL" id="KAK4534076.1"/>
    </source>
</evidence>
<dbReference type="SUPFAM" id="SSF53335">
    <property type="entry name" value="S-adenosyl-L-methionine-dependent methyltransferases"/>
    <property type="match status" value="1"/>
</dbReference>
<proteinExistence type="predicted"/>
<dbReference type="PANTHER" id="PTHR42912:SF80">
    <property type="entry name" value="METHYLTRANSFERASE DOMAIN-CONTAINING PROTEIN"/>
    <property type="match status" value="1"/>
</dbReference>
<dbReference type="Proteomes" id="UP001301350">
    <property type="component" value="Unassembled WGS sequence"/>
</dbReference>
<dbReference type="Pfam" id="PF13649">
    <property type="entry name" value="Methyltransf_25"/>
    <property type="match status" value="1"/>
</dbReference>
<dbReference type="InterPro" id="IPR029063">
    <property type="entry name" value="SAM-dependent_MTases_sf"/>
</dbReference>
<comment type="caution">
    <text evidence="2">The sequence shown here is derived from an EMBL/GenBank/DDBJ whole genome shotgun (WGS) entry which is preliminary data.</text>
</comment>
<sequence length="380" mass="43412">MACLGSSTALPFFVLSPTGRKRDAHRAPRERPHYPQPVRRSFTPRVLTLRATAASTSQRSLSSDWAYAATQLALAFPPTAWALKRLGRSMVIRRAEQLGIPWRRNYWLMQMQRYELEQRRARLVNRDLVYPRYYLDAQFHTYTDGNLGWMPALEVESSALSVHARLFPDAPPLEGDRRLRDTFLDRLLPYLRSVLADGPEPYRVLDMGCSTGRSTFHLIDRLLQSELVRPLEVTGLDLSPFMLAVAEWYATHRGYDEGVRMLWKHGAAEDVPEPSNAFNLVTCSLVTHELPQTATGKLIREAHRVLRPGGMLGMMDSDPHSDGFRSLPAPALAIFRSTEPYFAEYEKVDVARELQDTGFELCLTENNTTRHRTWIARKTQ</sequence>
<protein>
    <recommendedName>
        <fullName evidence="1">Methyltransferase domain-containing protein</fullName>
    </recommendedName>
</protein>